<dbReference type="AlphaFoldDB" id="S8CAW9"/>
<dbReference type="PANTHER" id="PTHR22814">
    <property type="entry name" value="COPPER TRANSPORT PROTEIN ATOX1-RELATED"/>
    <property type="match status" value="1"/>
</dbReference>
<accession>S8CAW9</accession>
<name>S8CAW9_9LAMI</name>
<reference evidence="4 5" key="1">
    <citation type="journal article" date="2013" name="BMC Genomics">
        <title>The miniature genome of a carnivorous plant Genlisea aurea contains a low number of genes and short non-coding sequences.</title>
        <authorList>
            <person name="Leushkin E.V."/>
            <person name="Sutormin R.A."/>
            <person name="Nabieva E.R."/>
            <person name="Penin A.A."/>
            <person name="Kondrashov A.S."/>
            <person name="Logacheva M.D."/>
        </authorList>
    </citation>
    <scope>NUCLEOTIDE SEQUENCE [LARGE SCALE GENOMIC DNA]</scope>
</reference>
<evidence type="ECO:0000256" key="2">
    <source>
        <dbReference type="ARBA" id="ARBA00022723"/>
    </source>
</evidence>
<dbReference type="SUPFAM" id="SSF55008">
    <property type="entry name" value="HMA, heavy metal-associated domain"/>
    <property type="match status" value="1"/>
</dbReference>
<dbReference type="InterPro" id="IPR036163">
    <property type="entry name" value="HMA_dom_sf"/>
</dbReference>
<sequence length="123" mass="13951">KKKFVVRRRIDLLMRMDCEGCVLKLSKALTSLKGVESVSVDVKQQKATVVGYMEAEEVMKAVGKRGEIWPYVHHSLVAHPYVAGVYDRQAPPNQVRSTGDPETLNFTRTEEKLLFIFSDENPN</sequence>
<dbReference type="OrthoDB" id="689350at2759"/>
<dbReference type="GO" id="GO:0046872">
    <property type="term" value="F:metal ion binding"/>
    <property type="evidence" value="ECO:0007669"/>
    <property type="project" value="UniProtKB-KW"/>
</dbReference>
<protein>
    <recommendedName>
        <fullName evidence="3">HMA domain-containing protein</fullName>
    </recommendedName>
</protein>
<feature type="non-terminal residue" evidence="4">
    <location>
        <position position="123"/>
    </location>
</feature>
<comment type="subcellular location">
    <subcellularLocation>
        <location evidence="1">Membrane</location>
        <topology evidence="1">Peripheral membrane protein</topology>
    </subcellularLocation>
</comment>
<evidence type="ECO:0000259" key="3">
    <source>
        <dbReference type="PROSITE" id="PS50846"/>
    </source>
</evidence>
<dbReference type="PANTHER" id="PTHR22814:SF336">
    <property type="entry name" value="HEAVY METAL-ASSOCIATED ISOPRENYLATED PLANT PROTEIN 23"/>
    <property type="match status" value="1"/>
</dbReference>
<dbReference type="PROSITE" id="PS50846">
    <property type="entry name" value="HMA_2"/>
    <property type="match status" value="1"/>
</dbReference>
<proteinExistence type="predicted"/>
<organism evidence="4 5">
    <name type="scientific">Genlisea aurea</name>
    <dbReference type="NCBI Taxonomy" id="192259"/>
    <lineage>
        <taxon>Eukaryota</taxon>
        <taxon>Viridiplantae</taxon>
        <taxon>Streptophyta</taxon>
        <taxon>Embryophyta</taxon>
        <taxon>Tracheophyta</taxon>
        <taxon>Spermatophyta</taxon>
        <taxon>Magnoliopsida</taxon>
        <taxon>eudicotyledons</taxon>
        <taxon>Gunneridae</taxon>
        <taxon>Pentapetalae</taxon>
        <taxon>asterids</taxon>
        <taxon>lamiids</taxon>
        <taxon>Lamiales</taxon>
        <taxon>Lentibulariaceae</taxon>
        <taxon>Genlisea</taxon>
    </lineage>
</organism>
<gene>
    <name evidence="4" type="ORF">M569_10783</name>
</gene>
<keyword evidence="5" id="KW-1185">Reference proteome</keyword>
<dbReference type="GO" id="GO:0009626">
    <property type="term" value="P:plant-type hypersensitive response"/>
    <property type="evidence" value="ECO:0007669"/>
    <property type="project" value="UniProtKB-KW"/>
</dbReference>
<dbReference type="Proteomes" id="UP000015453">
    <property type="component" value="Unassembled WGS sequence"/>
</dbReference>
<keyword evidence="2" id="KW-0479">Metal-binding</keyword>
<dbReference type="InterPro" id="IPR017969">
    <property type="entry name" value="Heavy-metal-associated_CS"/>
</dbReference>
<dbReference type="InterPro" id="IPR006121">
    <property type="entry name" value="HMA_dom"/>
</dbReference>
<evidence type="ECO:0000256" key="1">
    <source>
        <dbReference type="ARBA" id="ARBA00004170"/>
    </source>
</evidence>
<feature type="non-terminal residue" evidence="4">
    <location>
        <position position="1"/>
    </location>
</feature>
<dbReference type="PROSITE" id="PS01047">
    <property type="entry name" value="HMA_1"/>
    <property type="match status" value="1"/>
</dbReference>
<comment type="caution">
    <text evidence="4">The sequence shown here is derived from an EMBL/GenBank/DDBJ whole genome shotgun (WGS) entry which is preliminary data.</text>
</comment>
<evidence type="ECO:0000313" key="4">
    <source>
        <dbReference type="EMBL" id="EPS64000.1"/>
    </source>
</evidence>
<dbReference type="GO" id="GO:0016020">
    <property type="term" value="C:membrane"/>
    <property type="evidence" value="ECO:0007669"/>
    <property type="project" value="UniProtKB-SubCell"/>
</dbReference>
<dbReference type="Gene3D" id="3.30.70.100">
    <property type="match status" value="1"/>
</dbReference>
<dbReference type="Pfam" id="PF00403">
    <property type="entry name" value="HMA"/>
    <property type="match status" value="1"/>
</dbReference>
<dbReference type="EMBL" id="AUSU01005105">
    <property type="protein sequence ID" value="EPS64000.1"/>
    <property type="molecule type" value="Genomic_DNA"/>
</dbReference>
<dbReference type="CDD" id="cd00371">
    <property type="entry name" value="HMA"/>
    <property type="match status" value="1"/>
</dbReference>
<feature type="domain" description="HMA" evidence="3">
    <location>
        <begin position="7"/>
        <end position="70"/>
    </location>
</feature>
<evidence type="ECO:0000313" key="5">
    <source>
        <dbReference type="Proteomes" id="UP000015453"/>
    </source>
</evidence>